<evidence type="ECO:0000313" key="12">
    <source>
        <dbReference type="Proteomes" id="UP000240493"/>
    </source>
</evidence>
<dbReference type="AlphaFoldDB" id="A0A2T3ZND2"/>
<gene>
    <name evidence="11" type="ORF">M441DRAFT_127371</name>
</gene>
<dbReference type="Pfam" id="PF05730">
    <property type="entry name" value="CFEM"/>
    <property type="match status" value="1"/>
</dbReference>
<keyword evidence="6 9" id="KW-0732">Signal</keyword>
<evidence type="ECO:0000256" key="5">
    <source>
        <dbReference type="ARBA" id="ARBA00022622"/>
    </source>
</evidence>
<comment type="similarity">
    <text evidence="3">Belongs to the RBT5 family.</text>
</comment>
<comment type="subcellular location">
    <subcellularLocation>
        <location evidence="1">Membrane</location>
        <topology evidence="1">Lipid-anchor</topology>
        <topology evidence="1">GPI-anchor</topology>
    </subcellularLocation>
    <subcellularLocation>
        <location evidence="2">Secreted</location>
    </subcellularLocation>
</comment>
<evidence type="ECO:0000256" key="2">
    <source>
        <dbReference type="ARBA" id="ARBA00004613"/>
    </source>
</evidence>
<evidence type="ECO:0000256" key="4">
    <source>
        <dbReference type="ARBA" id="ARBA00022525"/>
    </source>
</evidence>
<feature type="domain" description="CFEM" evidence="10">
    <location>
        <begin position="27"/>
        <end position="83"/>
    </location>
</feature>
<proteinExistence type="inferred from homology"/>
<feature type="signal peptide" evidence="9">
    <location>
        <begin position="1"/>
        <end position="22"/>
    </location>
</feature>
<accession>A0A2T3ZND2</accession>
<evidence type="ECO:0000256" key="6">
    <source>
        <dbReference type="ARBA" id="ARBA00022729"/>
    </source>
</evidence>
<evidence type="ECO:0000256" key="3">
    <source>
        <dbReference type="ARBA" id="ARBA00010031"/>
    </source>
</evidence>
<keyword evidence="7" id="KW-1015">Disulfide bond</keyword>
<evidence type="ECO:0000256" key="8">
    <source>
        <dbReference type="ARBA" id="ARBA00023288"/>
    </source>
</evidence>
<feature type="chain" id="PRO_5015548719" description="CFEM domain-containing protein" evidence="9">
    <location>
        <begin position="23"/>
        <end position="88"/>
    </location>
</feature>
<evidence type="ECO:0000259" key="10">
    <source>
        <dbReference type="Pfam" id="PF05730"/>
    </source>
</evidence>
<keyword evidence="12" id="KW-1185">Reference proteome</keyword>
<reference evidence="11 12" key="1">
    <citation type="submission" date="2016-07" db="EMBL/GenBank/DDBJ databases">
        <title>Multiple horizontal gene transfer events from other fungi enriched the ability of initially mycotrophic Trichoderma (Ascomycota) to feed on dead plant biomass.</title>
        <authorList>
            <consortium name="DOE Joint Genome Institute"/>
            <person name="Aerts A."/>
            <person name="Atanasova L."/>
            <person name="Chenthamara K."/>
            <person name="Zhang J."/>
            <person name="Grujic M."/>
            <person name="Henrissat B."/>
            <person name="Kuo A."/>
            <person name="Salamov A."/>
            <person name="Lipzen A."/>
            <person name="Labutti K."/>
            <person name="Barry K."/>
            <person name="Miao Y."/>
            <person name="Rahimi M.J."/>
            <person name="Shen Q."/>
            <person name="Grigoriev I.V."/>
            <person name="Kubicek C.P."/>
            <person name="Druzhinina I.S."/>
        </authorList>
    </citation>
    <scope>NUCLEOTIDE SEQUENCE [LARGE SCALE GENOMIC DNA]</scope>
    <source>
        <strain evidence="11 12">CBS 433.97</strain>
    </source>
</reference>
<name>A0A2T3ZND2_TRIA4</name>
<organism evidence="11 12">
    <name type="scientific">Trichoderma asperellum (strain ATCC 204424 / CBS 433.97 / NBRC 101777)</name>
    <dbReference type="NCBI Taxonomy" id="1042311"/>
    <lineage>
        <taxon>Eukaryota</taxon>
        <taxon>Fungi</taxon>
        <taxon>Dikarya</taxon>
        <taxon>Ascomycota</taxon>
        <taxon>Pezizomycotina</taxon>
        <taxon>Sordariomycetes</taxon>
        <taxon>Hypocreomycetidae</taxon>
        <taxon>Hypocreales</taxon>
        <taxon>Hypocreaceae</taxon>
        <taxon>Trichoderma</taxon>
    </lineage>
</organism>
<evidence type="ECO:0000256" key="9">
    <source>
        <dbReference type="SAM" id="SignalP"/>
    </source>
</evidence>
<keyword evidence="4" id="KW-0964">Secreted</keyword>
<dbReference type="OrthoDB" id="3065412at2759"/>
<protein>
    <recommendedName>
        <fullName evidence="10">CFEM domain-containing protein</fullName>
    </recommendedName>
</protein>
<keyword evidence="5" id="KW-0472">Membrane</keyword>
<evidence type="ECO:0000313" key="11">
    <source>
        <dbReference type="EMBL" id="PTB46298.1"/>
    </source>
</evidence>
<sequence>MKSFVSTLYITLLTTSILTVTALDGQTCFEVCNKPAIEEQCPSATVECTCKNEEFISLLYMCIQRTCEESLNEAEAIHTNMCNESQSL</sequence>
<dbReference type="InterPro" id="IPR008427">
    <property type="entry name" value="Extracellular_membr_CFEM_dom"/>
</dbReference>
<dbReference type="GO" id="GO:0098552">
    <property type="term" value="C:side of membrane"/>
    <property type="evidence" value="ECO:0007669"/>
    <property type="project" value="UniProtKB-KW"/>
</dbReference>
<evidence type="ECO:0000256" key="1">
    <source>
        <dbReference type="ARBA" id="ARBA00004589"/>
    </source>
</evidence>
<dbReference type="EMBL" id="KZ679256">
    <property type="protein sequence ID" value="PTB46298.1"/>
    <property type="molecule type" value="Genomic_DNA"/>
</dbReference>
<keyword evidence="5" id="KW-0336">GPI-anchor</keyword>
<dbReference type="GO" id="GO:0005576">
    <property type="term" value="C:extracellular region"/>
    <property type="evidence" value="ECO:0007669"/>
    <property type="project" value="UniProtKB-SubCell"/>
</dbReference>
<keyword evidence="5" id="KW-0325">Glycoprotein</keyword>
<dbReference type="Proteomes" id="UP000240493">
    <property type="component" value="Unassembled WGS sequence"/>
</dbReference>
<keyword evidence="8" id="KW-0449">Lipoprotein</keyword>
<evidence type="ECO:0000256" key="7">
    <source>
        <dbReference type="ARBA" id="ARBA00023157"/>
    </source>
</evidence>